<dbReference type="PROSITE" id="PS50926">
    <property type="entry name" value="TRAM"/>
    <property type="match status" value="1"/>
</dbReference>
<proteinExistence type="inferred from homology"/>
<comment type="caution">
    <text evidence="7">The sequence shown here is derived from an EMBL/GenBank/DDBJ whole genome shotgun (WGS) entry which is preliminary data.</text>
</comment>
<dbReference type="FunFam" id="3.40.50.150:FF:000009">
    <property type="entry name" value="23S rRNA (Uracil(1939)-C(5))-methyltransferase RlmD"/>
    <property type="match status" value="1"/>
</dbReference>
<evidence type="ECO:0000256" key="2">
    <source>
        <dbReference type="ARBA" id="ARBA00022679"/>
    </source>
</evidence>
<dbReference type="PROSITE" id="PS01230">
    <property type="entry name" value="TRMA_1"/>
    <property type="match status" value="1"/>
</dbReference>
<dbReference type="GeneID" id="98311620"/>
<evidence type="ECO:0000313" key="8">
    <source>
        <dbReference type="Proteomes" id="UP000051448"/>
    </source>
</evidence>
<dbReference type="EMBL" id="AZDX01000007">
    <property type="protein sequence ID" value="KRL07215.1"/>
    <property type="molecule type" value="Genomic_DNA"/>
</dbReference>
<dbReference type="OrthoDB" id="9804590at2"/>
<dbReference type="FunFam" id="2.40.50.140:FF:000097">
    <property type="entry name" value="23S rRNA (uracil(1939)-C(5))-methyltransferase RlmD"/>
    <property type="match status" value="1"/>
</dbReference>
<evidence type="ECO:0000256" key="3">
    <source>
        <dbReference type="ARBA" id="ARBA00022691"/>
    </source>
</evidence>
<evidence type="ECO:0000256" key="5">
    <source>
        <dbReference type="PROSITE-ProRule" id="PRU10015"/>
    </source>
</evidence>
<dbReference type="GO" id="GO:0070475">
    <property type="term" value="P:rRNA base methylation"/>
    <property type="evidence" value="ECO:0007669"/>
    <property type="project" value="TreeGrafter"/>
</dbReference>
<dbReference type="PATRIC" id="fig|1423759.3.peg.2083"/>
<evidence type="ECO:0000256" key="1">
    <source>
        <dbReference type="ARBA" id="ARBA00022603"/>
    </source>
</evidence>
<evidence type="ECO:0000259" key="6">
    <source>
        <dbReference type="PROSITE" id="PS50926"/>
    </source>
</evidence>
<protein>
    <submittedName>
        <fullName evidence="7">tRNA (Uracil-5-)-methyltransferase</fullName>
    </submittedName>
</protein>
<keyword evidence="3 4" id="KW-0949">S-adenosyl-L-methionine</keyword>
<dbReference type="InterPro" id="IPR002792">
    <property type="entry name" value="TRAM_dom"/>
</dbReference>
<feature type="binding site" evidence="4">
    <location>
        <position position="395"/>
    </location>
    <ligand>
        <name>S-adenosyl-L-methionine</name>
        <dbReference type="ChEBI" id="CHEBI:59789"/>
    </ligand>
</feature>
<accession>A0A0R1MGR4</accession>
<dbReference type="Gene3D" id="2.40.50.1070">
    <property type="match status" value="1"/>
</dbReference>
<dbReference type="PROSITE" id="PS51687">
    <property type="entry name" value="SAM_MT_RNA_M5U"/>
    <property type="match status" value="1"/>
</dbReference>
<dbReference type="GO" id="GO:0070041">
    <property type="term" value="F:rRNA (uridine-C5-)-methyltransferase activity"/>
    <property type="evidence" value="ECO:0007669"/>
    <property type="project" value="TreeGrafter"/>
</dbReference>
<dbReference type="Gene3D" id="2.40.50.140">
    <property type="entry name" value="Nucleic acid-binding proteins"/>
    <property type="match status" value="1"/>
</dbReference>
<feature type="binding site" evidence="4">
    <location>
        <position position="347"/>
    </location>
    <ligand>
        <name>S-adenosyl-L-methionine</name>
        <dbReference type="ChEBI" id="CHEBI:59789"/>
    </ligand>
</feature>
<keyword evidence="1 4" id="KW-0489">Methyltransferase</keyword>
<dbReference type="CDD" id="cd02440">
    <property type="entry name" value="AdoMet_MTases"/>
    <property type="match status" value="1"/>
</dbReference>
<sequence length="468" mass="53582">MQYNKRNQNKTQNLLEKGKRFPLTIKRLGINGEGIGYFKHKVIFVEGALPSEVVVVEVVEDNGKYATAKIHKIRTESPYRIEKKDDYDVGGIELEHLNYEEQLKFKRDVVLQALEKFKPQGYQKFKLLPTIGMKYPFEYRNKAQFQVRKTSDGKVIAGLYKRGTHDLVDLPTFSTQRPLTMKIIREICKYLEELEVPVYDEKNNSGIIKTIVVRESFATKEVQVVFITNSEKLPKKHLLLEKIETNLSEVTSVLQNVNKGKSSLVWGDKTQLLSGAEYITEKLGSVEFRLSARAFFQLNPYQTLKMYEEVKKALDLSKTETLIDAYCGVGTIGLFVAGNTNEVRGMDITPEAIEDAKLNAKLNKKSNFLYTVGKAEDLIPKWQKNEFVFDALVVDPPRTGLDEKLIKTILKAKPQKFVYVSCNPSTLARDLKELTQIYYVDYIQSIDMFPQTARCEAVVKLSRRSQKS</sequence>
<dbReference type="SUPFAM" id="SSF53335">
    <property type="entry name" value="S-adenosyl-L-methionine-dependent methyltransferases"/>
    <property type="match status" value="1"/>
</dbReference>
<name>A0A0R1MGR4_9LACO</name>
<feature type="binding site" evidence="4">
    <location>
        <position position="326"/>
    </location>
    <ligand>
        <name>S-adenosyl-L-methionine</name>
        <dbReference type="ChEBI" id="CHEBI:59789"/>
    </ligand>
</feature>
<dbReference type="InterPro" id="IPR030390">
    <property type="entry name" value="MeTrfase_TrmA_AS"/>
</dbReference>
<dbReference type="STRING" id="1423759.FC92_GL001991"/>
<dbReference type="PANTHER" id="PTHR11061:SF45">
    <property type="match status" value="1"/>
</dbReference>
<dbReference type="FunFam" id="2.40.50.1070:FF:000003">
    <property type="entry name" value="23S rRNA (Uracil-5-)-methyltransferase RumA"/>
    <property type="match status" value="1"/>
</dbReference>
<feature type="binding site" evidence="4">
    <location>
        <position position="297"/>
    </location>
    <ligand>
        <name>S-adenosyl-L-methionine</name>
        <dbReference type="ChEBI" id="CHEBI:59789"/>
    </ligand>
</feature>
<evidence type="ECO:0000313" key="7">
    <source>
        <dbReference type="EMBL" id="KRL07215.1"/>
    </source>
</evidence>
<keyword evidence="2 4" id="KW-0808">Transferase</keyword>
<organism evidence="7 8">
    <name type="scientific">Liquorilactobacillus hordei DSM 19519</name>
    <dbReference type="NCBI Taxonomy" id="1423759"/>
    <lineage>
        <taxon>Bacteria</taxon>
        <taxon>Bacillati</taxon>
        <taxon>Bacillota</taxon>
        <taxon>Bacilli</taxon>
        <taxon>Lactobacillales</taxon>
        <taxon>Lactobacillaceae</taxon>
        <taxon>Liquorilactobacillus</taxon>
    </lineage>
</organism>
<dbReference type="SUPFAM" id="SSF50249">
    <property type="entry name" value="Nucleic acid-binding proteins"/>
    <property type="match status" value="1"/>
</dbReference>
<dbReference type="Proteomes" id="UP000051448">
    <property type="component" value="Unassembled WGS sequence"/>
</dbReference>
<gene>
    <name evidence="7" type="ORF">FC92_GL001991</name>
</gene>
<feature type="active site" evidence="5">
    <location>
        <position position="422"/>
    </location>
</feature>
<reference evidence="7 8" key="1">
    <citation type="journal article" date="2015" name="Genome Announc.">
        <title>Expanding the biotechnology potential of lactobacilli through comparative genomics of 213 strains and associated genera.</title>
        <authorList>
            <person name="Sun Z."/>
            <person name="Harris H.M."/>
            <person name="McCann A."/>
            <person name="Guo C."/>
            <person name="Argimon S."/>
            <person name="Zhang W."/>
            <person name="Yang X."/>
            <person name="Jeffery I.B."/>
            <person name="Cooney J.C."/>
            <person name="Kagawa T.F."/>
            <person name="Liu W."/>
            <person name="Song Y."/>
            <person name="Salvetti E."/>
            <person name="Wrobel A."/>
            <person name="Rasinkangas P."/>
            <person name="Parkhill J."/>
            <person name="Rea M.C."/>
            <person name="O'Sullivan O."/>
            <person name="Ritari J."/>
            <person name="Douillard F.P."/>
            <person name="Paul Ross R."/>
            <person name="Yang R."/>
            <person name="Briner A.E."/>
            <person name="Felis G.E."/>
            <person name="de Vos W.M."/>
            <person name="Barrangou R."/>
            <person name="Klaenhammer T.R."/>
            <person name="Caufield P.W."/>
            <person name="Cui Y."/>
            <person name="Zhang H."/>
            <person name="O'Toole P.W."/>
        </authorList>
    </citation>
    <scope>NUCLEOTIDE SEQUENCE [LARGE SCALE GENOMIC DNA]</scope>
    <source>
        <strain evidence="7 8">DSM 19519</strain>
    </source>
</reference>
<dbReference type="InterPro" id="IPR010280">
    <property type="entry name" value="U5_MeTrfase_fam"/>
</dbReference>
<keyword evidence="8" id="KW-1185">Reference proteome</keyword>
<dbReference type="InterPro" id="IPR012340">
    <property type="entry name" value="NA-bd_OB-fold"/>
</dbReference>
<feature type="active site" description="Nucleophile" evidence="4">
    <location>
        <position position="422"/>
    </location>
</feature>
<dbReference type="NCBIfam" id="TIGR00479">
    <property type="entry name" value="rumA"/>
    <property type="match status" value="1"/>
</dbReference>
<feature type="domain" description="TRAM" evidence="6">
    <location>
        <begin position="14"/>
        <end position="72"/>
    </location>
</feature>
<dbReference type="Gene3D" id="3.40.50.150">
    <property type="entry name" value="Vaccinia Virus protein VP39"/>
    <property type="match status" value="1"/>
</dbReference>
<dbReference type="Pfam" id="PF01938">
    <property type="entry name" value="TRAM"/>
    <property type="match status" value="1"/>
</dbReference>
<dbReference type="InterPro" id="IPR029063">
    <property type="entry name" value="SAM-dependent_MTases_sf"/>
</dbReference>
<dbReference type="AlphaFoldDB" id="A0A0R1MGR4"/>
<dbReference type="RefSeq" id="WP_057869172.1">
    <property type="nucleotide sequence ID" value="NZ_AZDX01000007.1"/>
</dbReference>
<dbReference type="Pfam" id="PF05958">
    <property type="entry name" value="tRNA_U5-meth_tr"/>
    <property type="match status" value="1"/>
</dbReference>
<dbReference type="PANTHER" id="PTHR11061">
    <property type="entry name" value="RNA M5U METHYLTRANSFERASE"/>
    <property type="match status" value="1"/>
</dbReference>
<comment type="similarity">
    <text evidence="4">Belongs to the class I-like SAM-binding methyltransferase superfamily. RNA M5U methyltransferase family.</text>
</comment>
<evidence type="ECO:0000256" key="4">
    <source>
        <dbReference type="PROSITE-ProRule" id="PRU01024"/>
    </source>
</evidence>